<protein>
    <submittedName>
        <fullName evidence="2">Uncharacterized protein</fullName>
    </submittedName>
</protein>
<gene>
    <name evidence="2" type="ORF">MCHLO_10659</name>
</gene>
<evidence type="ECO:0000256" key="1">
    <source>
        <dbReference type="SAM" id="MobiDB-lite"/>
    </source>
</evidence>
<feature type="region of interest" description="Disordered" evidence="1">
    <location>
        <begin position="111"/>
        <end position="131"/>
    </location>
</feature>
<dbReference type="EMBL" id="DF848472">
    <property type="protein sequence ID" value="GAT53736.1"/>
    <property type="molecule type" value="Genomic_DNA"/>
</dbReference>
<keyword evidence="3" id="KW-1185">Reference proteome</keyword>
<feature type="compositionally biased region" description="Low complexity" evidence="1">
    <location>
        <begin position="117"/>
        <end position="130"/>
    </location>
</feature>
<proteinExistence type="predicted"/>
<evidence type="ECO:0000313" key="2">
    <source>
        <dbReference type="EMBL" id="GAT53736.1"/>
    </source>
</evidence>
<accession>A0ABQ0LRN2</accession>
<name>A0ABQ0LRN2_MYCCL</name>
<sequence length="378" mass="41117">MGSAPSSSHSANSAASPSNSSTPATASLSRSVSRLLVAQAANSLDHAHESRSGAPASFNWALRERRVAYRPREWRRVTYSHGNVLHRLFALHWDAATGNRMVLERDLTFGSRHNRASSTSPTTSLTSASSVGDHGCGFKNAVRIGRVPAPYDRRLSGSRASILDVPYRSHPHAAVSPAVYGGRFPAGQTPVLAVNGPYAVALDLIVPPPVALYVVPTRIRRAIAVPGTASASRVTYRRQRCRRHIWRRVFNTRPRNSTRVGYAWGSGCVCEGAHARLIAGQAFTFDVHGPYAVTPDSLALPFVDFHALSTRIRRPIAVSRTESPPPASGMSSPFEDPWADALVIQNTDSTKHSAPCILYAPAQFYTGRIRIRLGMRLR</sequence>
<organism evidence="2 3">
    <name type="scientific">Mycena chlorophos</name>
    <name type="common">Agaric fungus</name>
    <name type="synonym">Agaricus chlorophos</name>
    <dbReference type="NCBI Taxonomy" id="658473"/>
    <lineage>
        <taxon>Eukaryota</taxon>
        <taxon>Fungi</taxon>
        <taxon>Dikarya</taxon>
        <taxon>Basidiomycota</taxon>
        <taxon>Agaricomycotina</taxon>
        <taxon>Agaricomycetes</taxon>
        <taxon>Agaricomycetidae</taxon>
        <taxon>Agaricales</taxon>
        <taxon>Marasmiineae</taxon>
        <taxon>Mycenaceae</taxon>
        <taxon>Mycena</taxon>
    </lineage>
</organism>
<reference evidence="2" key="1">
    <citation type="submission" date="2014-09" db="EMBL/GenBank/DDBJ databases">
        <title>Genome sequence of the luminous mushroom Mycena chlorophos for searching fungal bioluminescence genes.</title>
        <authorList>
            <person name="Tanaka Y."/>
            <person name="Kasuga D."/>
            <person name="Oba Y."/>
            <person name="Hase S."/>
            <person name="Sato K."/>
            <person name="Oba Y."/>
            <person name="Sakakibara Y."/>
        </authorList>
    </citation>
    <scope>NUCLEOTIDE SEQUENCE</scope>
</reference>
<feature type="region of interest" description="Disordered" evidence="1">
    <location>
        <begin position="1"/>
        <end position="27"/>
    </location>
</feature>
<dbReference type="Proteomes" id="UP000815677">
    <property type="component" value="Unassembled WGS sequence"/>
</dbReference>
<evidence type="ECO:0000313" key="3">
    <source>
        <dbReference type="Proteomes" id="UP000815677"/>
    </source>
</evidence>